<name>A0A561QVG2_9HYPH</name>
<evidence type="ECO:0000313" key="2">
    <source>
        <dbReference type="EMBL" id="TWF54306.1"/>
    </source>
</evidence>
<dbReference type="OrthoDB" id="7187254at2"/>
<proteinExistence type="predicted"/>
<dbReference type="EMBL" id="VIWP01000003">
    <property type="protein sequence ID" value="TWF54306.1"/>
    <property type="molecule type" value="Genomic_DNA"/>
</dbReference>
<organism evidence="2 3">
    <name type="scientific">Neorhizobium alkalisoli</name>
    <dbReference type="NCBI Taxonomy" id="528178"/>
    <lineage>
        <taxon>Bacteria</taxon>
        <taxon>Pseudomonadati</taxon>
        <taxon>Pseudomonadota</taxon>
        <taxon>Alphaproteobacteria</taxon>
        <taxon>Hyphomicrobiales</taxon>
        <taxon>Rhizobiaceae</taxon>
        <taxon>Rhizobium/Agrobacterium group</taxon>
        <taxon>Neorhizobium</taxon>
    </lineage>
</organism>
<dbReference type="RefSeq" id="WP_145636412.1">
    <property type="nucleotide sequence ID" value="NZ_VIWP01000003.1"/>
</dbReference>
<keyword evidence="3" id="KW-1185">Reference proteome</keyword>
<dbReference type="InterPro" id="IPR041916">
    <property type="entry name" value="Anti_sigma_zinc_sf"/>
</dbReference>
<dbReference type="Proteomes" id="UP000320653">
    <property type="component" value="Unassembled WGS sequence"/>
</dbReference>
<feature type="transmembrane region" description="Helical" evidence="1">
    <location>
        <begin position="89"/>
        <end position="109"/>
    </location>
</feature>
<reference evidence="2 3" key="1">
    <citation type="submission" date="2019-06" db="EMBL/GenBank/DDBJ databases">
        <title>Sorghum-associated microbial communities from plants grown in Nebraska, USA.</title>
        <authorList>
            <person name="Schachtman D."/>
        </authorList>
    </citation>
    <scope>NUCLEOTIDE SEQUENCE [LARGE SCALE GENOMIC DNA]</scope>
    <source>
        <strain evidence="2 3">1225</strain>
    </source>
</reference>
<keyword evidence="1" id="KW-0472">Membrane</keyword>
<evidence type="ECO:0000313" key="3">
    <source>
        <dbReference type="Proteomes" id="UP000320653"/>
    </source>
</evidence>
<accession>A0A561QVG2</accession>
<keyword evidence="1" id="KW-0812">Transmembrane</keyword>
<protein>
    <submittedName>
        <fullName evidence="2">Anti-sigma factor RsiW</fullName>
    </submittedName>
</protein>
<gene>
    <name evidence="2" type="ORF">FHW37_103170</name>
</gene>
<keyword evidence="1" id="KW-1133">Transmembrane helix</keyword>
<comment type="caution">
    <text evidence="2">The sequence shown here is derived from an EMBL/GenBank/DDBJ whole genome shotgun (WGS) entry which is preliminary data.</text>
</comment>
<sequence length="265" mass="28897">MNENRPVSEAELHAYVDGFLGEEDSARVEAHLAANPDLAGMVADWQAQSAGLQAAFAGAATPKENDIRLISDIVAKASKRPASQPRHRLALAASAILVFGLGLAAGHYGPKIFEAPQIELTATEILPREARDAFLIYASEVRHPVEVFANEEAHLATWLGKKLSVANLKVPNLQTLGFRLVGGRLLPVDGRPGAMFMYEDGSGQRITVLVARNAENRTTSFRFASADEIETFYWIDGDLGYAVTGEISRDMLQKIAEECYRQFPS</sequence>
<evidence type="ECO:0000256" key="1">
    <source>
        <dbReference type="SAM" id="Phobius"/>
    </source>
</evidence>
<dbReference type="AlphaFoldDB" id="A0A561QVG2"/>
<dbReference type="Gene3D" id="1.10.10.1320">
    <property type="entry name" value="Anti-sigma factor, zinc-finger domain"/>
    <property type="match status" value="1"/>
</dbReference>